<protein>
    <submittedName>
        <fullName evidence="1">Uncharacterized protein</fullName>
    </submittedName>
</protein>
<proteinExistence type="predicted"/>
<sequence>MAESEQITINGAVYVHHTARCNDKPVDGAIYVDGFAGDDQIIVHGLIHRQVSLVVNGNCLCFLGGKKAHCKCDQSTK</sequence>
<name>A0A645A6G6_9ZZZZ</name>
<dbReference type="AlphaFoldDB" id="A0A645A6G6"/>
<reference evidence="1" key="1">
    <citation type="submission" date="2019-08" db="EMBL/GenBank/DDBJ databases">
        <authorList>
            <person name="Kucharzyk K."/>
            <person name="Murdoch R.W."/>
            <person name="Higgins S."/>
            <person name="Loffler F."/>
        </authorList>
    </citation>
    <scope>NUCLEOTIDE SEQUENCE</scope>
</reference>
<comment type="caution">
    <text evidence="1">The sequence shown here is derived from an EMBL/GenBank/DDBJ whole genome shotgun (WGS) entry which is preliminary data.</text>
</comment>
<gene>
    <name evidence="1" type="ORF">SDC9_95032</name>
</gene>
<accession>A0A645A6G6</accession>
<organism evidence="1">
    <name type="scientific">bioreactor metagenome</name>
    <dbReference type="NCBI Taxonomy" id="1076179"/>
    <lineage>
        <taxon>unclassified sequences</taxon>
        <taxon>metagenomes</taxon>
        <taxon>ecological metagenomes</taxon>
    </lineage>
</organism>
<dbReference type="EMBL" id="VSSQ01012044">
    <property type="protein sequence ID" value="MPM48308.1"/>
    <property type="molecule type" value="Genomic_DNA"/>
</dbReference>
<evidence type="ECO:0000313" key="1">
    <source>
        <dbReference type="EMBL" id="MPM48308.1"/>
    </source>
</evidence>